<comment type="caution">
    <text evidence="1">The sequence shown here is derived from an EMBL/GenBank/DDBJ whole genome shotgun (WGS) entry which is preliminary data.</text>
</comment>
<evidence type="ECO:0000313" key="2">
    <source>
        <dbReference type="Proteomes" id="UP000642748"/>
    </source>
</evidence>
<dbReference type="InterPro" id="IPR000415">
    <property type="entry name" value="Nitroreductase-like"/>
</dbReference>
<reference evidence="1" key="1">
    <citation type="submission" date="2021-01" db="EMBL/GenBank/DDBJ databases">
        <title>Whole genome shotgun sequence of Rugosimonospora africana NBRC 104875.</title>
        <authorList>
            <person name="Komaki H."/>
            <person name="Tamura T."/>
        </authorList>
    </citation>
    <scope>NUCLEOTIDE SEQUENCE</scope>
    <source>
        <strain evidence="1">NBRC 104875</strain>
    </source>
</reference>
<dbReference type="Gene3D" id="3.40.109.10">
    <property type="entry name" value="NADH Oxidase"/>
    <property type="match status" value="1"/>
</dbReference>
<evidence type="ECO:0000313" key="1">
    <source>
        <dbReference type="EMBL" id="GIH21093.1"/>
    </source>
</evidence>
<gene>
    <name evidence="1" type="ORF">Raf01_92650</name>
</gene>
<sequence length="296" mass="31927">MHNTQPWHFHIHDGGLDVLADPARQLHVADPHGWAVRLACGAAIFNARLAFAVAGRPVAVALLPQPDQPDLLACLTPGPPRPPTPRETALYRAIGRRYSNRHPLRAEPVPASSRAELIRAARKEGARLRLLPDQQSLAVVAGLVHTADATLNRDPAYRDELAQWSHRDPHSTDGVALDAAGPGPEPHDLLTMRTFGTGNRRAGRDFESEPLIGILVTAADALHDQLAAGQALEHVLLSATENQLAVSMFSQPIEVPTARDQLRAIVGDTPQMVLRIGYGLPGYPTARRPVADVLDG</sequence>
<accession>A0A8J3R260</accession>
<organism evidence="1 2">
    <name type="scientific">Rugosimonospora africana</name>
    <dbReference type="NCBI Taxonomy" id="556532"/>
    <lineage>
        <taxon>Bacteria</taxon>
        <taxon>Bacillati</taxon>
        <taxon>Actinomycetota</taxon>
        <taxon>Actinomycetes</taxon>
        <taxon>Micromonosporales</taxon>
        <taxon>Micromonosporaceae</taxon>
        <taxon>Rugosimonospora</taxon>
    </lineage>
</organism>
<protein>
    <recommendedName>
        <fullName evidence="3">Nitroreductase</fullName>
    </recommendedName>
</protein>
<dbReference type="Proteomes" id="UP000642748">
    <property type="component" value="Unassembled WGS sequence"/>
</dbReference>
<name>A0A8J3R260_9ACTN</name>
<dbReference type="GO" id="GO:0016491">
    <property type="term" value="F:oxidoreductase activity"/>
    <property type="evidence" value="ECO:0007669"/>
    <property type="project" value="InterPro"/>
</dbReference>
<keyword evidence="2" id="KW-1185">Reference proteome</keyword>
<dbReference type="AlphaFoldDB" id="A0A8J3R260"/>
<evidence type="ECO:0008006" key="3">
    <source>
        <dbReference type="Google" id="ProtNLM"/>
    </source>
</evidence>
<dbReference type="SUPFAM" id="SSF55469">
    <property type="entry name" value="FMN-dependent nitroreductase-like"/>
    <property type="match status" value="1"/>
</dbReference>
<dbReference type="NCBIfam" id="NF047509">
    <property type="entry name" value="Rv3131_FMN_oxido"/>
    <property type="match status" value="1"/>
</dbReference>
<proteinExistence type="predicted"/>
<dbReference type="EMBL" id="BONZ01000116">
    <property type="protein sequence ID" value="GIH21093.1"/>
    <property type="molecule type" value="Genomic_DNA"/>
</dbReference>